<sequence length="151" mass="16293">MPKRSPRRAALHPQAPTPQVYRTGSLFQDIRSHRERMGDAASVQGLAAASPEAGSGDADGDWRSLARHHGRREHMSDTIQAVASLFSQHNCLSLALDEAALLSASALLPMWTRGWWTWAGYKADAGERLCLAAVHLTECSWPGSGEAGSCT</sequence>
<dbReference type="RefSeq" id="WP_244210181.1">
    <property type="nucleotide sequence ID" value="NZ_JBHVRE010000008.1"/>
</dbReference>
<feature type="region of interest" description="Disordered" evidence="1">
    <location>
        <begin position="36"/>
        <end position="65"/>
    </location>
</feature>
<dbReference type="Proteomes" id="UP001598300">
    <property type="component" value="Unassembled WGS sequence"/>
</dbReference>
<comment type="caution">
    <text evidence="2">The sequence shown here is derived from an EMBL/GenBank/DDBJ whole genome shotgun (WGS) entry which is preliminary data.</text>
</comment>
<evidence type="ECO:0000313" key="3">
    <source>
        <dbReference type="Proteomes" id="UP001598300"/>
    </source>
</evidence>
<keyword evidence="3" id="KW-1185">Reference proteome</keyword>
<accession>A0ABW6DQT9</accession>
<dbReference type="EMBL" id="JBHXPM010000002">
    <property type="protein sequence ID" value="MFD3954998.1"/>
    <property type="molecule type" value="Genomic_DNA"/>
</dbReference>
<proteinExistence type="predicted"/>
<feature type="region of interest" description="Disordered" evidence="1">
    <location>
        <begin position="1"/>
        <end position="24"/>
    </location>
</feature>
<gene>
    <name evidence="2" type="ORF">ACFWR3_02805</name>
</gene>
<feature type="compositionally biased region" description="Basic residues" evidence="1">
    <location>
        <begin position="1"/>
        <end position="10"/>
    </location>
</feature>
<name>A0ABW6DQT9_9ACTN</name>
<evidence type="ECO:0000313" key="2">
    <source>
        <dbReference type="EMBL" id="MFD3954998.1"/>
    </source>
</evidence>
<evidence type="ECO:0000256" key="1">
    <source>
        <dbReference type="SAM" id="MobiDB-lite"/>
    </source>
</evidence>
<reference evidence="2 3" key="1">
    <citation type="submission" date="2024-09" db="EMBL/GenBank/DDBJ databases">
        <title>The Natural Products Discovery Center: Release of the First 8490 Sequenced Strains for Exploring Actinobacteria Biosynthetic Diversity.</title>
        <authorList>
            <person name="Kalkreuter E."/>
            <person name="Kautsar S.A."/>
            <person name="Yang D."/>
            <person name="Bader C.D."/>
            <person name="Teijaro C.N."/>
            <person name="Fluegel L."/>
            <person name="Davis C.M."/>
            <person name="Simpson J.R."/>
            <person name="Lauterbach L."/>
            <person name="Steele A.D."/>
            <person name="Gui C."/>
            <person name="Meng S."/>
            <person name="Li G."/>
            <person name="Viehrig K."/>
            <person name="Ye F."/>
            <person name="Su P."/>
            <person name="Kiefer A.F."/>
            <person name="Nichols A."/>
            <person name="Cepeda A.J."/>
            <person name="Yan W."/>
            <person name="Fan B."/>
            <person name="Jiang Y."/>
            <person name="Adhikari A."/>
            <person name="Zheng C.-J."/>
            <person name="Schuster L."/>
            <person name="Cowan T.M."/>
            <person name="Smanski M.J."/>
            <person name="Chevrette M.G."/>
            <person name="De Carvalho L.P.S."/>
            <person name="Shen B."/>
        </authorList>
    </citation>
    <scope>NUCLEOTIDE SEQUENCE [LARGE SCALE GENOMIC DNA]</scope>
    <source>
        <strain evidence="2 3">NPDC058584</strain>
    </source>
</reference>
<protein>
    <submittedName>
        <fullName evidence="2">Uncharacterized protein</fullName>
    </submittedName>
</protein>
<organism evidence="2 3">
    <name type="scientific">Streptomyces bacillaris</name>
    <dbReference type="NCBI Taxonomy" id="68179"/>
    <lineage>
        <taxon>Bacteria</taxon>
        <taxon>Bacillati</taxon>
        <taxon>Actinomycetota</taxon>
        <taxon>Actinomycetes</taxon>
        <taxon>Kitasatosporales</taxon>
        <taxon>Streptomycetaceae</taxon>
        <taxon>Streptomyces</taxon>
    </lineage>
</organism>